<protein>
    <recommendedName>
        <fullName evidence="4">Carbon monoxide dehydrogenase subunit G</fullName>
    </recommendedName>
</protein>
<dbReference type="InterPro" id="IPR010419">
    <property type="entry name" value="CO_DH_gsu"/>
</dbReference>
<reference evidence="3" key="1">
    <citation type="submission" date="2016-10" db="EMBL/GenBank/DDBJ databases">
        <authorList>
            <person name="Varghese N."/>
            <person name="Submissions S."/>
        </authorList>
    </citation>
    <scope>NUCLEOTIDE SEQUENCE [LARGE SCALE GENOMIC DNA]</scope>
    <source>
        <strain evidence="3">DSM 22427</strain>
    </source>
</reference>
<dbReference type="Proteomes" id="UP000199199">
    <property type="component" value="Unassembled WGS sequence"/>
</dbReference>
<dbReference type="SUPFAM" id="SSF55961">
    <property type="entry name" value="Bet v1-like"/>
    <property type="match status" value="1"/>
</dbReference>
<keyword evidence="3" id="KW-1185">Reference proteome</keyword>
<dbReference type="AlphaFoldDB" id="A0A1I6TP90"/>
<feature type="region of interest" description="Disordered" evidence="1">
    <location>
        <begin position="149"/>
        <end position="172"/>
    </location>
</feature>
<dbReference type="PANTHER" id="PTHR38588">
    <property type="entry name" value="BLL0334 PROTEIN"/>
    <property type="match status" value="1"/>
</dbReference>
<dbReference type="InterPro" id="IPR023393">
    <property type="entry name" value="START-like_dom_sf"/>
</dbReference>
<evidence type="ECO:0000313" key="2">
    <source>
        <dbReference type="EMBL" id="SFS91059.1"/>
    </source>
</evidence>
<organism evidence="2 3">
    <name type="scientific">Halostagnicola kamekurae</name>
    <dbReference type="NCBI Taxonomy" id="619731"/>
    <lineage>
        <taxon>Archaea</taxon>
        <taxon>Methanobacteriati</taxon>
        <taxon>Methanobacteriota</taxon>
        <taxon>Stenosarchaea group</taxon>
        <taxon>Halobacteria</taxon>
        <taxon>Halobacteriales</taxon>
        <taxon>Natrialbaceae</taxon>
        <taxon>Halostagnicola</taxon>
    </lineage>
</organism>
<dbReference type="EMBL" id="FOZS01000003">
    <property type="protein sequence ID" value="SFS91059.1"/>
    <property type="molecule type" value="Genomic_DNA"/>
</dbReference>
<name>A0A1I6TP90_9EURY</name>
<accession>A0A1I6TP90</accession>
<dbReference type="PANTHER" id="PTHR38588:SF1">
    <property type="entry name" value="BLL0334 PROTEIN"/>
    <property type="match status" value="1"/>
</dbReference>
<evidence type="ECO:0008006" key="4">
    <source>
        <dbReference type="Google" id="ProtNLM"/>
    </source>
</evidence>
<proteinExistence type="predicted"/>
<gene>
    <name evidence="2" type="ORF">SAMN04488556_3288</name>
</gene>
<sequence>MLEFTGENEMEQSREELWPYFTDPDILAEAAPGCKEMILESPHEITAVLAVGVGSVKPEFEVDAVVTNIEYPEVLELTAVGQAPRNEFEMTATMELVEQEDGGTVVDWEAKADVSGTIVSLGSRALKSVTNRLVKKYFSDMQAIIEEGREAESKLEEAPADATENMDVEIES</sequence>
<evidence type="ECO:0000313" key="3">
    <source>
        <dbReference type="Proteomes" id="UP000199199"/>
    </source>
</evidence>
<evidence type="ECO:0000256" key="1">
    <source>
        <dbReference type="SAM" id="MobiDB-lite"/>
    </source>
</evidence>
<dbReference type="Gene3D" id="3.30.530.20">
    <property type="match status" value="1"/>
</dbReference>
<dbReference type="Pfam" id="PF06240">
    <property type="entry name" value="COXG"/>
    <property type="match status" value="1"/>
</dbReference>